<dbReference type="Proteomes" id="UP000694846">
    <property type="component" value="Unplaced"/>
</dbReference>
<dbReference type="InterPro" id="IPR019734">
    <property type="entry name" value="TPR_rpt"/>
</dbReference>
<dbReference type="EMBL" id="GGMS01017570">
    <property type="protein sequence ID" value="MBY86773.1"/>
    <property type="molecule type" value="Transcribed_RNA"/>
</dbReference>
<evidence type="ECO:0000256" key="1">
    <source>
        <dbReference type="ARBA" id="ARBA00004173"/>
    </source>
</evidence>
<accession>A0A2S2R9X8</accession>
<dbReference type="Pfam" id="PF13424">
    <property type="entry name" value="TPR_12"/>
    <property type="match status" value="1"/>
</dbReference>
<dbReference type="GO" id="GO:0034551">
    <property type="term" value="P:mitochondrial respiratory chain complex III assembly"/>
    <property type="evidence" value="ECO:0007669"/>
    <property type="project" value="InterPro"/>
</dbReference>
<keyword evidence="5" id="KW-0809">Transit peptide</keyword>
<keyword evidence="8" id="KW-1185">Reference proteome</keyword>
<dbReference type="InterPro" id="IPR011990">
    <property type="entry name" value="TPR-like_helical_dom_sf"/>
</dbReference>
<evidence type="ECO:0000256" key="5">
    <source>
        <dbReference type="ARBA" id="ARBA00022946"/>
    </source>
</evidence>
<dbReference type="OrthoDB" id="5986190at2759"/>
<dbReference type="CTD" id="54902"/>
<dbReference type="RefSeq" id="XP_025413063.1">
    <property type="nucleotide sequence ID" value="XM_025557278.1"/>
</dbReference>
<evidence type="ECO:0000313" key="9">
    <source>
        <dbReference type="RefSeq" id="XP_025413063.1"/>
    </source>
</evidence>
<dbReference type="SUPFAM" id="SSF48452">
    <property type="entry name" value="TPR-like"/>
    <property type="match status" value="1"/>
</dbReference>
<dbReference type="SMART" id="SM00028">
    <property type="entry name" value="TPR"/>
    <property type="match status" value="3"/>
</dbReference>
<evidence type="ECO:0000256" key="4">
    <source>
        <dbReference type="ARBA" id="ARBA00022803"/>
    </source>
</evidence>
<comment type="subcellular location">
    <subcellularLocation>
        <location evidence="1">Mitochondrion</location>
    </subcellularLocation>
</comment>
<keyword evidence="6" id="KW-0496">Mitochondrion</keyword>
<keyword evidence="4" id="KW-0802">TPR repeat</keyword>
<name>A0A2S2R9X8_9HEMI</name>
<dbReference type="Gene3D" id="1.25.40.10">
    <property type="entry name" value="Tetratricopeptide repeat domain"/>
    <property type="match status" value="2"/>
</dbReference>
<evidence type="ECO:0000313" key="8">
    <source>
        <dbReference type="Proteomes" id="UP000694846"/>
    </source>
</evidence>
<gene>
    <name evidence="9" type="primary">LOC112685386</name>
    <name evidence="7" type="ORF">g.714</name>
</gene>
<dbReference type="GeneID" id="112685386"/>
<proteinExistence type="inferred from homology"/>
<organism evidence="7">
    <name type="scientific">Sipha flava</name>
    <name type="common">yellow sugarcane aphid</name>
    <dbReference type="NCBI Taxonomy" id="143950"/>
    <lineage>
        <taxon>Eukaryota</taxon>
        <taxon>Metazoa</taxon>
        <taxon>Ecdysozoa</taxon>
        <taxon>Arthropoda</taxon>
        <taxon>Hexapoda</taxon>
        <taxon>Insecta</taxon>
        <taxon>Pterygota</taxon>
        <taxon>Neoptera</taxon>
        <taxon>Paraneoptera</taxon>
        <taxon>Hemiptera</taxon>
        <taxon>Sternorrhyncha</taxon>
        <taxon>Aphidomorpha</taxon>
        <taxon>Aphidoidea</taxon>
        <taxon>Aphididae</taxon>
        <taxon>Sipha</taxon>
    </lineage>
</organism>
<keyword evidence="3" id="KW-0677">Repeat</keyword>
<reference evidence="9" key="2">
    <citation type="submission" date="2025-04" db="UniProtKB">
        <authorList>
            <consortium name="RefSeq"/>
        </authorList>
    </citation>
    <scope>IDENTIFICATION</scope>
    <source>
        <tissue evidence="9">Whole body</tissue>
    </source>
</reference>
<evidence type="ECO:0000256" key="3">
    <source>
        <dbReference type="ARBA" id="ARBA00022737"/>
    </source>
</evidence>
<sequence length="351" mass="40329">MSLLLNSSLVKHLQRILPIIKHKNISFKNIYPPKTIFKPNHCIPTSIRYISLLKYSTTGKSVVFGFSLLGLFGLDDDINSELKLIDTIKRGLLYLQKDDYKAFEQTLHDALKIAYDLQNFDGLTYVYDVLANGAFMKKDFVNAEKLFVTVMQRLMSKGGRENDLNILHISLKLAKIYEAQNNFSKCEIGYEYCLKHLEELYHKDPENENVLGLYSLSLDAYARYLLNQGHTKKSFVHFHKAYEICVQLNGEIFEMNVVLLNDLGTLSYIQGNVEEALNYLNKAAKIGQHLPDMENFSSVYINLGNIYLKQGLFKEAEKNCMEGMKNAKRHHYDEGRKEAAHCLEEVKSAML</sequence>
<evidence type="ECO:0000256" key="6">
    <source>
        <dbReference type="ARBA" id="ARBA00023128"/>
    </source>
</evidence>
<dbReference type="PANTHER" id="PTHR13143">
    <property type="entry name" value="TETRATRICOPEPTIDE REPEAT PROTEIN 19"/>
    <property type="match status" value="1"/>
</dbReference>
<dbReference type="PANTHER" id="PTHR13143:SF6">
    <property type="entry name" value="TETRATRICOPEPTIDE REPEAT PROTEIN 19, MITOCHONDRIAL"/>
    <property type="match status" value="1"/>
</dbReference>
<dbReference type="InterPro" id="IPR040395">
    <property type="entry name" value="TTC19"/>
</dbReference>
<reference evidence="7" key="1">
    <citation type="submission" date="2018-04" db="EMBL/GenBank/DDBJ databases">
        <title>Transcriptome assembly of Sipha flava.</title>
        <authorList>
            <person name="Scully E.D."/>
            <person name="Geib S.M."/>
            <person name="Palmer N.A."/>
            <person name="Koch K."/>
            <person name="Bradshaw J."/>
            <person name="Heng-Moss T."/>
            <person name="Sarath G."/>
        </authorList>
    </citation>
    <scope>NUCLEOTIDE SEQUENCE</scope>
</reference>
<evidence type="ECO:0000313" key="7">
    <source>
        <dbReference type="EMBL" id="MBY86773.1"/>
    </source>
</evidence>
<dbReference type="GO" id="GO:0005743">
    <property type="term" value="C:mitochondrial inner membrane"/>
    <property type="evidence" value="ECO:0007669"/>
    <property type="project" value="TreeGrafter"/>
</dbReference>
<protein>
    <submittedName>
        <fullName evidence="7 9">Tetratricopeptide repeat protein 19</fullName>
    </submittedName>
</protein>
<comment type="similarity">
    <text evidence="2">Belongs to the TTC19 family.</text>
</comment>
<dbReference type="AlphaFoldDB" id="A0A2S2R9X8"/>
<evidence type="ECO:0000256" key="2">
    <source>
        <dbReference type="ARBA" id="ARBA00008219"/>
    </source>
</evidence>